<keyword evidence="3" id="KW-1185">Reference proteome</keyword>
<reference evidence="2" key="1">
    <citation type="submission" date="2023-10" db="EMBL/GenBank/DDBJ databases">
        <authorList>
            <person name="Domelevo Entfellner J.-B."/>
        </authorList>
    </citation>
    <scope>NUCLEOTIDE SEQUENCE</scope>
</reference>
<evidence type="ECO:0000313" key="3">
    <source>
        <dbReference type="Proteomes" id="UP001189624"/>
    </source>
</evidence>
<feature type="compositionally biased region" description="Polar residues" evidence="1">
    <location>
        <begin position="97"/>
        <end position="118"/>
    </location>
</feature>
<organism evidence="2 3">
    <name type="scientific">Sphenostylis stenocarpa</name>
    <dbReference type="NCBI Taxonomy" id="92480"/>
    <lineage>
        <taxon>Eukaryota</taxon>
        <taxon>Viridiplantae</taxon>
        <taxon>Streptophyta</taxon>
        <taxon>Embryophyta</taxon>
        <taxon>Tracheophyta</taxon>
        <taxon>Spermatophyta</taxon>
        <taxon>Magnoliopsida</taxon>
        <taxon>eudicotyledons</taxon>
        <taxon>Gunneridae</taxon>
        <taxon>Pentapetalae</taxon>
        <taxon>rosids</taxon>
        <taxon>fabids</taxon>
        <taxon>Fabales</taxon>
        <taxon>Fabaceae</taxon>
        <taxon>Papilionoideae</taxon>
        <taxon>50 kb inversion clade</taxon>
        <taxon>NPAAA clade</taxon>
        <taxon>indigoferoid/millettioid clade</taxon>
        <taxon>Phaseoleae</taxon>
        <taxon>Sphenostylis</taxon>
    </lineage>
</organism>
<gene>
    <name evidence="2" type="ORF">AYBTSS11_LOCUS8905</name>
</gene>
<evidence type="ECO:0000256" key="1">
    <source>
        <dbReference type="SAM" id="MobiDB-lite"/>
    </source>
</evidence>
<dbReference type="AlphaFoldDB" id="A0AA86S1N1"/>
<accession>A0AA86S1N1</accession>
<dbReference type="Gramene" id="rna-AYBTSS11_LOCUS8905">
    <property type="protein sequence ID" value="CAJ1939008.1"/>
    <property type="gene ID" value="gene-AYBTSS11_LOCUS8905"/>
</dbReference>
<feature type="region of interest" description="Disordered" evidence="1">
    <location>
        <begin position="74"/>
        <end position="137"/>
    </location>
</feature>
<feature type="compositionally biased region" description="Polar residues" evidence="1">
    <location>
        <begin position="74"/>
        <end position="89"/>
    </location>
</feature>
<evidence type="ECO:0008006" key="4">
    <source>
        <dbReference type="Google" id="ProtNLM"/>
    </source>
</evidence>
<sequence>MSFLFFHNQLQVSLFSFQASHLQLGDMMENSHMPVAARSLISFDKLVIATNLQNFSCLDLPICKSPNSFTYDTSPRSPSYFPQNQQQTPCKHHLQSLPHQSQFHPNLQNNPTMHQSQHAAPYSHNPQSGPPSHLPEISHAHQPISISQHMTCLQQLSGGHVGGRLHMLPTTPAKFCDECGAPYLRETSKFCSECGSKRLGT</sequence>
<protein>
    <recommendedName>
        <fullName evidence="4">Zinc-ribbon domain-containing protein</fullName>
    </recommendedName>
</protein>
<name>A0AA86S1N1_9FABA</name>
<dbReference type="EMBL" id="OY731400">
    <property type="protein sequence ID" value="CAJ1939008.1"/>
    <property type="molecule type" value="Genomic_DNA"/>
</dbReference>
<proteinExistence type="predicted"/>
<evidence type="ECO:0000313" key="2">
    <source>
        <dbReference type="EMBL" id="CAJ1939008.1"/>
    </source>
</evidence>
<dbReference type="Proteomes" id="UP001189624">
    <property type="component" value="Chromosome 3"/>
</dbReference>